<feature type="domain" description="Histidine kinase" evidence="17">
    <location>
        <begin position="150"/>
        <end position="340"/>
    </location>
</feature>
<dbReference type="EMBL" id="JAWJAY010000005">
    <property type="protein sequence ID" value="MDV2886911.1"/>
    <property type="molecule type" value="Genomic_DNA"/>
</dbReference>
<dbReference type="Pfam" id="PF02518">
    <property type="entry name" value="HATPase_c"/>
    <property type="match status" value="1"/>
</dbReference>
<feature type="compositionally biased region" description="Basic and acidic residues" evidence="15">
    <location>
        <begin position="343"/>
        <end position="354"/>
    </location>
</feature>
<feature type="coiled-coil region" evidence="14">
    <location>
        <begin position="101"/>
        <end position="197"/>
    </location>
</feature>
<dbReference type="InterPro" id="IPR036890">
    <property type="entry name" value="HATPase_C_sf"/>
</dbReference>
<evidence type="ECO:0000256" key="16">
    <source>
        <dbReference type="SAM" id="Phobius"/>
    </source>
</evidence>
<evidence type="ECO:0000256" key="3">
    <source>
        <dbReference type="ARBA" id="ARBA00022475"/>
    </source>
</evidence>
<evidence type="ECO:0000256" key="13">
    <source>
        <dbReference type="PIRNR" id="PIRNR037431"/>
    </source>
</evidence>
<evidence type="ECO:0000313" key="19">
    <source>
        <dbReference type="EMBL" id="MDV2886911.1"/>
    </source>
</evidence>
<accession>A0AAJ2NQU6</accession>
<name>A0AAJ2NQU6_ALKPS</name>
<evidence type="ECO:0000256" key="7">
    <source>
        <dbReference type="ARBA" id="ARBA00022741"/>
    </source>
</evidence>
<feature type="transmembrane region" description="Helical" evidence="16">
    <location>
        <begin position="51"/>
        <end position="71"/>
    </location>
</feature>
<dbReference type="InterPro" id="IPR011712">
    <property type="entry name" value="Sig_transdc_His_kin_sub3_dim/P"/>
</dbReference>
<dbReference type="Gene3D" id="1.20.5.1930">
    <property type="match status" value="1"/>
</dbReference>
<evidence type="ECO:0000313" key="20">
    <source>
        <dbReference type="Proteomes" id="UP001285636"/>
    </source>
</evidence>
<keyword evidence="6 16" id="KW-0812">Transmembrane</keyword>
<dbReference type="Gene3D" id="3.30.565.10">
    <property type="entry name" value="Histidine kinase-like ATPase, C-terminal domain"/>
    <property type="match status" value="1"/>
</dbReference>
<dbReference type="PANTHER" id="PTHR24421:SF37">
    <property type="entry name" value="SENSOR HISTIDINE KINASE NARS"/>
    <property type="match status" value="1"/>
</dbReference>
<keyword evidence="9 13" id="KW-0067">ATP-binding</keyword>
<dbReference type="InterPro" id="IPR003594">
    <property type="entry name" value="HATPase_dom"/>
</dbReference>
<dbReference type="SMART" id="SM00387">
    <property type="entry name" value="HATPase_c"/>
    <property type="match status" value="1"/>
</dbReference>
<dbReference type="InterPro" id="IPR017202">
    <property type="entry name" value="LiaS/VraS"/>
</dbReference>
<keyword evidence="8 13" id="KW-0418">Kinase</keyword>
<evidence type="ECO:0000256" key="15">
    <source>
        <dbReference type="SAM" id="MobiDB-lite"/>
    </source>
</evidence>
<dbReference type="Gene3D" id="6.10.340.10">
    <property type="match status" value="1"/>
</dbReference>
<dbReference type="Pfam" id="PF07730">
    <property type="entry name" value="HisKA_3"/>
    <property type="match status" value="1"/>
</dbReference>
<keyword evidence="7 13" id="KW-0547">Nucleotide-binding</keyword>
<comment type="catalytic activity">
    <reaction evidence="1 13">
        <text>ATP + protein L-histidine = ADP + protein N-phospho-L-histidine.</text>
        <dbReference type="EC" id="2.7.13.3"/>
    </reaction>
</comment>
<feature type="transmembrane region" description="Helical" evidence="16">
    <location>
        <begin position="12"/>
        <end position="31"/>
    </location>
</feature>
<dbReference type="AlphaFoldDB" id="A0AAJ2NQU6"/>
<evidence type="ECO:0000256" key="10">
    <source>
        <dbReference type="ARBA" id="ARBA00022989"/>
    </source>
</evidence>
<evidence type="ECO:0000256" key="9">
    <source>
        <dbReference type="ARBA" id="ARBA00022840"/>
    </source>
</evidence>
<keyword evidence="10 16" id="KW-1133">Transmembrane helix</keyword>
<dbReference type="Pfam" id="PF00672">
    <property type="entry name" value="HAMP"/>
    <property type="match status" value="1"/>
</dbReference>
<organism evidence="19 20">
    <name type="scientific">Alkalihalophilus pseudofirmus</name>
    <name type="common">Bacillus pseudofirmus</name>
    <dbReference type="NCBI Taxonomy" id="79885"/>
    <lineage>
        <taxon>Bacteria</taxon>
        <taxon>Bacillati</taxon>
        <taxon>Bacillota</taxon>
        <taxon>Bacilli</taxon>
        <taxon>Bacillales</taxon>
        <taxon>Bacillaceae</taxon>
        <taxon>Alkalihalophilus</taxon>
    </lineage>
</organism>
<dbReference type="PANTHER" id="PTHR24421">
    <property type="entry name" value="NITRATE/NITRITE SENSOR PROTEIN NARX-RELATED"/>
    <property type="match status" value="1"/>
</dbReference>
<dbReference type="PIRSF" id="PIRSF037431">
    <property type="entry name" value="STHK_LiaS"/>
    <property type="match status" value="1"/>
</dbReference>
<evidence type="ECO:0000256" key="4">
    <source>
        <dbReference type="ARBA" id="ARBA00022553"/>
    </source>
</evidence>
<evidence type="ECO:0000256" key="12">
    <source>
        <dbReference type="ARBA" id="ARBA00023136"/>
    </source>
</evidence>
<keyword evidence="4" id="KW-0597">Phosphoprotein</keyword>
<protein>
    <recommendedName>
        <fullName evidence="13">Sensor histidine kinase</fullName>
        <ecNumber evidence="13">2.7.13.3</ecNumber>
    </recommendedName>
</protein>
<evidence type="ECO:0000256" key="5">
    <source>
        <dbReference type="ARBA" id="ARBA00022679"/>
    </source>
</evidence>
<evidence type="ECO:0000259" key="18">
    <source>
        <dbReference type="PROSITE" id="PS50885"/>
    </source>
</evidence>
<dbReference type="GO" id="GO:0046983">
    <property type="term" value="F:protein dimerization activity"/>
    <property type="evidence" value="ECO:0007669"/>
    <property type="project" value="InterPro"/>
</dbReference>
<keyword evidence="12 13" id="KW-0472">Membrane</keyword>
<dbReference type="GO" id="GO:0000155">
    <property type="term" value="F:phosphorelay sensor kinase activity"/>
    <property type="evidence" value="ECO:0007669"/>
    <property type="project" value="UniProtKB-UniRule"/>
</dbReference>
<feature type="region of interest" description="Disordered" evidence="15">
    <location>
        <begin position="343"/>
        <end position="364"/>
    </location>
</feature>
<dbReference type="InterPro" id="IPR050482">
    <property type="entry name" value="Sensor_HK_TwoCompSys"/>
</dbReference>
<dbReference type="PROSITE" id="PS50109">
    <property type="entry name" value="HIS_KIN"/>
    <property type="match status" value="1"/>
</dbReference>
<evidence type="ECO:0000256" key="1">
    <source>
        <dbReference type="ARBA" id="ARBA00000085"/>
    </source>
</evidence>
<gene>
    <name evidence="19" type="ORF">RYX45_17085</name>
</gene>
<sequence>MRLARLLWQFIRHNVFLALLMTIFAAFLLTYQEPRGLLLLIDLRLIEIPLFVWLIATFLLVGIIAGVIQALPLKRRIDEVVHGAMRYERGTFSHRLTEQGADELTELAVRMNRMAAQIEEQIASLQRLSTERVKMQDTVKKAAVTEERQRLARELHDAVSQQLFAISMMTAALRSSDEKQEEQLEMVEKMANTAQAEMRALLLHLRPAHLEGKSLEEGAGQLFLELEKKHDVEVSFLVDIDSDLPQGIEDQMYRLIQEAISNILRHSEANAVEFLLKEMPQEIIMKIIDNGVGFKVDDISHESYGLQTMKERMNDIGGVLNIVSVPLQGTQLEVKIPIAWKGKEKDEHKGERNGEQPGESTLSG</sequence>
<dbReference type="PROSITE" id="PS50885">
    <property type="entry name" value="HAMP"/>
    <property type="match status" value="1"/>
</dbReference>
<dbReference type="SMART" id="SM00304">
    <property type="entry name" value="HAMP"/>
    <property type="match status" value="1"/>
</dbReference>
<evidence type="ECO:0000256" key="11">
    <source>
        <dbReference type="ARBA" id="ARBA00023012"/>
    </source>
</evidence>
<evidence type="ECO:0000256" key="6">
    <source>
        <dbReference type="ARBA" id="ARBA00022692"/>
    </source>
</evidence>
<dbReference type="CDD" id="cd16917">
    <property type="entry name" value="HATPase_UhpB-NarQ-NarX-like"/>
    <property type="match status" value="1"/>
</dbReference>
<dbReference type="RefSeq" id="WP_323467476.1">
    <property type="nucleotide sequence ID" value="NZ_JAWJAY010000005.1"/>
</dbReference>
<keyword evidence="11 13" id="KW-0902">Two-component regulatory system</keyword>
<evidence type="ECO:0000256" key="8">
    <source>
        <dbReference type="ARBA" id="ARBA00022777"/>
    </source>
</evidence>
<evidence type="ECO:0000256" key="14">
    <source>
        <dbReference type="SAM" id="Coils"/>
    </source>
</evidence>
<dbReference type="CDD" id="cd06225">
    <property type="entry name" value="HAMP"/>
    <property type="match status" value="1"/>
</dbReference>
<comment type="subcellular location">
    <subcellularLocation>
        <location evidence="2 13">Cell membrane</location>
        <topology evidence="2 13">Multi-pass membrane protein</topology>
    </subcellularLocation>
</comment>
<comment type="caution">
    <text evidence="19">The sequence shown here is derived from an EMBL/GenBank/DDBJ whole genome shotgun (WGS) entry which is preliminary data.</text>
</comment>
<dbReference type="GO" id="GO:0005886">
    <property type="term" value="C:plasma membrane"/>
    <property type="evidence" value="ECO:0007669"/>
    <property type="project" value="UniProtKB-SubCell"/>
</dbReference>
<dbReference type="InterPro" id="IPR003660">
    <property type="entry name" value="HAMP_dom"/>
</dbReference>
<proteinExistence type="predicted"/>
<dbReference type="Proteomes" id="UP001285636">
    <property type="component" value="Unassembled WGS sequence"/>
</dbReference>
<dbReference type="SUPFAM" id="SSF55874">
    <property type="entry name" value="ATPase domain of HSP90 chaperone/DNA topoisomerase II/histidine kinase"/>
    <property type="match status" value="1"/>
</dbReference>
<keyword evidence="3 13" id="KW-1003">Cell membrane</keyword>
<dbReference type="InterPro" id="IPR005467">
    <property type="entry name" value="His_kinase_dom"/>
</dbReference>
<keyword evidence="5 13" id="KW-0808">Transferase</keyword>
<keyword evidence="14" id="KW-0175">Coiled coil</keyword>
<feature type="domain" description="HAMP" evidence="18">
    <location>
        <begin position="71"/>
        <end position="123"/>
    </location>
</feature>
<reference evidence="19" key="1">
    <citation type="submission" date="2023-10" db="EMBL/GenBank/DDBJ databases">
        <title>Screening of Alkalihalophilus pseudofirmusBZ-TG-HK211 and Its Alleviation of Salt Stress on Rapeseed Growth.</title>
        <authorList>
            <person name="Zhao B."/>
            <person name="Guo T."/>
        </authorList>
    </citation>
    <scope>NUCLEOTIDE SEQUENCE</scope>
    <source>
        <strain evidence="19">BZ-TG-HK211</strain>
    </source>
</reference>
<evidence type="ECO:0000256" key="2">
    <source>
        <dbReference type="ARBA" id="ARBA00004651"/>
    </source>
</evidence>
<dbReference type="EC" id="2.7.13.3" evidence="13"/>
<dbReference type="GO" id="GO:0005524">
    <property type="term" value="F:ATP binding"/>
    <property type="evidence" value="ECO:0007669"/>
    <property type="project" value="UniProtKB-UniRule"/>
</dbReference>
<evidence type="ECO:0000259" key="17">
    <source>
        <dbReference type="PROSITE" id="PS50109"/>
    </source>
</evidence>